<dbReference type="Proteomes" id="UP000204095">
    <property type="component" value="Segment"/>
</dbReference>
<name>A7J8D3_PBCVF</name>
<evidence type="ECO:0000256" key="1">
    <source>
        <dbReference type="SAM" id="MobiDB-lite"/>
    </source>
</evidence>
<feature type="compositionally biased region" description="Pro residues" evidence="1">
    <location>
        <begin position="422"/>
        <end position="431"/>
    </location>
</feature>
<dbReference type="PANTHER" id="PTHR42976">
    <property type="entry name" value="BIFUNCTIONAL CHITINASE/LYSOZYME-RELATED"/>
    <property type="match status" value="1"/>
</dbReference>
<evidence type="ECO:0000259" key="2">
    <source>
        <dbReference type="PROSITE" id="PS51173"/>
    </source>
</evidence>
<dbReference type="PANTHER" id="PTHR42976:SF1">
    <property type="entry name" value="GH18 DOMAIN-CONTAINING PROTEIN-RELATED"/>
    <property type="match status" value="1"/>
</dbReference>
<dbReference type="Pfam" id="PF00553">
    <property type="entry name" value="CBM_2"/>
    <property type="match status" value="1"/>
</dbReference>
<evidence type="ECO:0000313" key="4">
    <source>
        <dbReference type="Proteomes" id="UP000204095"/>
    </source>
</evidence>
<proteinExistence type="predicted"/>
<gene>
    <name evidence="3" type="primary">N779R</name>
    <name evidence="3" type="ORF">FR483_N779R</name>
</gene>
<reference evidence="3 4" key="1">
    <citation type="journal article" date="2007" name="Virology">
        <title>Sequence and annotation of the 314-kb MT325 and the 321-kb FR483 viruses that infect Chlorella Pbi.</title>
        <authorList>
            <person name="Fitzgerald L.A."/>
            <person name="Graves M.V."/>
            <person name="Li X."/>
            <person name="Feldblyum T."/>
            <person name="Hartigan J."/>
            <person name="Van Etten J.L."/>
        </authorList>
    </citation>
    <scope>NUCLEOTIDE SEQUENCE [LARGE SCALE GENOMIC DNA]</scope>
    <source>
        <strain evidence="3 4">FR483</strain>
    </source>
</reference>
<accession>A7J8D3</accession>
<dbReference type="PROSITE" id="PS51173">
    <property type="entry name" value="CBM2"/>
    <property type="match status" value="1"/>
</dbReference>
<dbReference type="SUPFAM" id="SSF49384">
    <property type="entry name" value="Carbohydrate-binding domain"/>
    <property type="match status" value="1"/>
</dbReference>
<dbReference type="InterPro" id="IPR001919">
    <property type="entry name" value="CBD2"/>
</dbReference>
<feature type="domain" description="CBM2" evidence="2">
    <location>
        <begin position="1"/>
        <end position="114"/>
    </location>
</feature>
<feature type="compositionally biased region" description="Low complexity" evidence="1">
    <location>
        <begin position="432"/>
        <end position="446"/>
    </location>
</feature>
<feature type="region of interest" description="Disordered" evidence="1">
    <location>
        <begin position="414"/>
        <end position="455"/>
    </location>
</feature>
<dbReference type="GO" id="GO:0005975">
    <property type="term" value="P:carbohydrate metabolic process"/>
    <property type="evidence" value="ECO:0007669"/>
    <property type="project" value="InterPro"/>
</dbReference>
<protein>
    <submittedName>
        <fullName evidence="3">Uncharacterized protein N779R</fullName>
    </submittedName>
</protein>
<organism evidence="3 4">
    <name type="scientific">Paramecium bursaria Chlorella virus FR483</name>
    <name type="common">PBCV-FR483</name>
    <dbReference type="NCBI Taxonomy" id="399781"/>
    <lineage>
        <taxon>Viruses</taxon>
        <taxon>Varidnaviria</taxon>
        <taxon>Bamfordvirae</taxon>
        <taxon>Nucleocytoviricota</taxon>
        <taxon>Megaviricetes</taxon>
        <taxon>Algavirales</taxon>
        <taxon>Phycodnaviridae</taxon>
        <taxon>Chlorovirus</taxon>
        <taxon>Chlorovirus conductrix</taxon>
        <taxon>Paramecium bursaria Chlorella virus A1</taxon>
    </lineage>
</organism>
<dbReference type="CDD" id="cd06543">
    <property type="entry name" value="GH18_PF-ChiA-like"/>
    <property type="match status" value="1"/>
</dbReference>
<dbReference type="GeneID" id="5364536"/>
<dbReference type="CAZy" id="CBM2">
    <property type="family name" value="Carbohydrate-Binding Module Family 2"/>
</dbReference>
<dbReference type="CAZy" id="GH18">
    <property type="family name" value="Glycoside Hydrolase Family 18"/>
</dbReference>
<dbReference type="InterPro" id="IPR052750">
    <property type="entry name" value="GH18_Chitinase"/>
</dbReference>
<dbReference type="KEGG" id="vg:5364536"/>
<dbReference type="InterPro" id="IPR008965">
    <property type="entry name" value="CBM2/CBM3_carb-bd_dom_sf"/>
</dbReference>
<dbReference type="Gene3D" id="3.20.20.80">
    <property type="entry name" value="Glycosidases"/>
    <property type="match status" value="2"/>
</dbReference>
<dbReference type="GO" id="GO:0004553">
    <property type="term" value="F:hydrolase activity, hydrolyzing O-glycosyl compounds"/>
    <property type="evidence" value="ECO:0007669"/>
    <property type="project" value="InterPro"/>
</dbReference>
<dbReference type="SMR" id="A7J8D3"/>
<organismHost>
    <name type="scientific">Paramecium bursaria</name>
    <dbReference type="NCBI Taxonomy" id="74790"/>
</organismHost>
<dbReference type="SMART" id="SM00637">
    <property type="entry name" value="CBD_II"/>
    <property type="match status" value="1"/>
</dbReference>
<evidence type="ECO:0000313" key="3">
    <source>
        <dbReference type="EMBL" id="ABT16064.1"/>
    </source>
</evidence>
<dbReference type="OrthoDB" id="1393at10239"/>
<dbReference type="SUPFAM" id="SSF51445">
    <property type="entry name" value="(Trans)glycosidases"/>
    <property type="match status" value="2"/>
</dbReference>
<dbReference type="InterPro" id="IPR017853">
    <property type="entry name" value="GH"/>
</dbReference>
<dbReference type="EMBL" id="DQ890022">
    <property type="protein sequence ID" value="ABT16064.1"/>
    <property type="molecule type" value="Genomic_DNA"/>
</dbReference>
<dbReference type="InterPro" id="IPR012291">
    <property type="entry name" value="CBM2_carb-bd_dom_sf"/>
</dbReference>
<dbReference type="Gene3D" id="2.60.40.290">
    <property type="match status" value="1"/>
</dbReference>
<dbReference type="RefSeq" id="YP_001426411.1">
    <property type="nucleotide sequence ID" value="NC_008603.1"/>
</dbReference>
<sequence length="805" mass="87715">MAVVSKTNLVMTVSKTASWNGGYDGVFTLENKNDYDVLQWSATFVFPANEEFTWMSEGDVTRNGTKCTFQPKDWNQKIPAKTTKTMGFGGKETLPEKLTYKQILPLVGKDPSLDKRGSWGAKNIAPYVDVCAFPTPNLPTVSKASGLKFFTLAFITADSDNKASWAGVIPLNTQHMLDQVRQIRTAGGDVSVSFGGANGIELADAIENLDTLVAEYSRVIDLYSLTRIDFDIEGGAVANADGVDRRNKAIAILNQKYPKLQITYCLPVLPTGLALAGEQLVQNARKNNVVIESFNGMSMDFGDSAAPEPEGCMGSYVIMSCEHLRTQVLSAGFGAPKIGTIPMIGVNDVQTEVFRITDAKKVYDFFKKTPWMTYIGFWSTNRDQPGPGQGANPFTSGIKQNPYDFSKTFLGADVKDMDPSPNKNPTPPSVPGIPDVPGVPDVPDVPNTKPSKPVARPNVNAEWAKVSDEFVKRAKAGEDQDEVIKDLGRRYIGLGPINRKALKDLFKTKPPVVTPPVVTPPVVTPQNKKFFAPYVESWSFWSGWVDAKKITDIPTKNVTLAFVLSADGTPKFDGTMDVNTYVEQAKEVQKKGGIVRISFGGATGTELSIGITDIKSLVAAYESVITMYNTRYIDLDIEGGPASDKVSIARRNTAMALLLKKYPDLKIDYTLATMQNGLSEEGLAILKDAKAHGVKLHAVNLMAMDYGNNETQMGKAAISAAKAAKKQCDDMALSYDGIGITPMIGLNDTAPETFTIANAKEVVAFVKETSWVVFTGHWAAGRDTKDVTKVPQKPWEFTQLFNNTN</sequence>
<dbReference type="GO" id="GO:0030247">
    <property type="term" value="F:polysaccharide binding"/>
    <property type="evidence" value="ECO:0007669"/>
    <property type="project" value="InterPro"/>
</dbReference>